<dbReference type="PANTHER" id="PTHR31286">
    <property type="entry name" value="GLYCINE-RICH CELL WALL STRUCTURAL PROTEIN 1.8-LIKE"/>
    <property type="match status" value="1"/>
</dbReference>
<gene>
    <name evidence="2" type="ORF">Tci_024412</name>
</gene>
<feature type="region of interest" description="Disordered" evidence="1">
    <location>
        <begin position="252"/>
        <end position="271"/>
    </location>
</feature>
<proteinExistence type="predicted"/>
<feature type="compositionally biased region" description="Low complexity" evidence="1">
    <location>
        <begin position="11"/>
        <end position="20"/>
    </location>
</feature>
<comment type="caution">
    <text evidence="2">The sequence shown here is derived from an EMBL/GenBank/DDBJ whole genome shotgun (WGS) entry which is preliminary data.</text>
</comment>
<dbReference type="AlphaFoldDB" id="A0A6L2KX09"/>
<reference evidence="2" key="1">
    <citation type="journal article" date="2019" name="Sci. Rep.">
        <title>Draft genome of Tanacetum cinerariifolium, the natural source of mosquito coil.</title>
        <authorList>
            <person name="Yamashiro T."/>
            <person name="Shiraishi A."/>
            <person name="Satake H."/>
            <person name="Nakayama K."/>
        </authorList>
    </citation>
    <scope>NUCLEOTIDE SEQUENCE</scope>
</reference>
<evidence type="ECO:0000256" key="1">
    <source>
        <dbReference type="SAM" id="MobiDB-lite"/>
    </source>
</evidence>
<sequence length="448" mass="50234">MDGKLAPKYTFSISKPSFGSGKKGSKKGSIMGRNLKKELDDSDYKDDVSEDTEVKDEDEEIRDDDFDEKKVSEDVGTFRDDGVKVTDVVDHDKVKEVPFSENVILNPGVKGVSEIRNESSSVRGMEEVGLCMEKPEPTNVPLWVKILNVPFEAWNVHGISRIASRIWNPIIMDRITTYMCDRAYGRASFARVLIEVDATQELADSVERFVIVSWSVPKGMDNISKVNDDWQEVKKPNRNGASNNYGQQSFGYGIGNSKGGNSNRGRGGMSGKGGFYQITSMKGASKKFVPVKNVQRVDEVRVMNEKGGDTLRIRGKILRHSNVSKVVNDGAEKQCAMIMKKEGITRNQDFWKKAKVERFLYTKQELTDEVKSTWTDGMIEKYECLVGEKVNYMVMESFEEGTIEYMEEEVAEDISGNAKFMRKDEISNVVEVNGAEMQGNIASVSSIV</sequence>
<name>A0A6L2KX09_TANCI</name>
<accession>A0A6L2KX09</accession>
<protein>
    <submittedName>
        <fullName evidence="2">Uncharacterized protein</fullName>
    </submittedName>
</protein>
<dbReference type="EMBL" id="BKCJ010003014">
    <property type="protein sequence ID" value="GEU52434.1"/>
    <property type="molecule type" value="Genomic_DNA"/>
</dbReference>
<dbReference type="InterPro" id="IPR040256">
    <property type="entry name" value="At4g02000-like"/>
</dbReference>
<feature type="region of interest" description="Disordered" evidence="1">
    <location>
        <begin position="1"/>
        <end position="68"/>
    </location>
</feature>
<dbReference type="PANTHER" id="PTHR31286:SF180">
    <property type="entry name" value="OS10G0362600 PROTEIN"/>
    <property type="match status" value="1"/>
</dbReference>
<evidence type="ECO:0000313" key="2">
    <source>
        <dbReference type="EMBL" id="GEU52434.1"/>
    </source>
</evidence>
<organism evidence="2">
    <name type="scientific">Tanacetum cinerariifolium</name>
    <name type="common">Dalmatian daisy</name>
    <name type="synonym">Chrysanthemum cinerariifolium</name>
    <dbReference type="NCBI Taxonomy" id="118510"/>
    <lineage>
        <taxon>Eukaryota</taxon>
        <taxon>Viridiplantae</taxon>
        <taxon>Streptophyta</taxon>
        <taxon>Embryophyta</taxon>
        <taxon>Tracheophyta</taxon>
        <taxon>Spermatophyta</taxon>
        <taxon>Magnoliopsida</taxon>
        <taxon>eudicotyledons</taxon>
        <taxon>Gunneridae</taxon>
        <taxon>Pentapetalae</taxon>
        <taxon>asterids</taxon>
        <taxon>campanulids</taxon>
        <taxon>Asterales</taxon>
        <taxon>Asteraceae</taxon>
        <taxon>Asteroideae</taxon>
        <taxon>Anthemideae</taxon>
        <taxon>Anthemidinae</taxon>
        <taxon>Tanacetum</taxon>
    </lineage>
</organism>
<feature type="compositionally biased region" description="Acidic residues" evidence="1">
    <location>
        <begin position="40"/>
        <end position="66"/>
    </location>
</feature>